<name>A0A926D8N7_9FIRM</name>
<protein>
    <submittedName>
        <fullName evidence="1">Uncharacterized protein</fullName>
    </submittedName>
</protein>
<evidence type="ECO:0000313" key="1">
    <source>
        <dbReference type="EMBL" id="MBC8533407.1"/>
    </source>
</evidence>
<keyword evidence="2" id="KW-1185">Reference proteome</keyword>
<dbReference type="Proteomes" id="UP000651482">
    <property type="component" value="Unassembled WGS sequence"/>
</dbReference>
<gene>
    <name evidence="1" type="ORF">IAG03_05195</name>
</gene>
<dbReference type="EMBL" id="JACRSN010000006">
    <property type="protein sequence ID" value="MBC8533407.1"/>
    <property type="molecule type" value="Genomic_DNA"/>
</dbReference>
<accession>A0A926D8N7</accession>
<proteinExistence type="predicted"/>
<sequence>MTTPLKQVIQAIEEANEVFTSFWDTKTGKTVYLADSLMTDMTEEEKALAAGALRRTQGQICSVFQTGRHYQICL</sequence>
<dbReference type="RefSeq" id="WP_249318786.1">
    <property type="nucleotide sequence ID" value="NZ_JACRSN010000006.1"/>
</dbReference>
<evidence type="ECO:0000313" key="2">
    <source>
        <dbReference type="Proteomes" id="UP000651482"/>
    </source>
</evidence>
<comment type="caution">
    <text evidence="1">The sequence shown here is derived from an EMBL/GenBank/DDBJ whole genome shotgun (WGS) entry which is preliminary data.</text>
</comment>
<dbReference type="AlphaFoldDB" id="A0A926D8N7"/>
<organism evidence="1 2">
    <name type="scientific">Yeguia hominis</name>
    <dbReference type="NCBI Taxonomy" id="2763662"/>
    <lineage>
        <taxon>Bacteria</taxon>
        <taxon>Bacillati</taxon>
        <taxon>Bacillota</taxon>
        <taxon>Clostridia</taxon>
        <taxon>Eubacteriales</taxon>
        <taxon>Yeguiaceae</taxon>
        <taxon>Yeguia</taxon>
    </lineage>
</organism>
<reference evidence="1" key="1">
    <citation type="submission" date="2020-08" db="EMBL/GenBank/DDBJ databases">
        <title>Genome public.</title>
        <authorList>
            <person name="Liu C."/>
            <person name="Sun Q."/>
        </authorList>
    </citation>
    <scope>NUCLEOTIDE SEQUENCE</scope>
    <source>
        <strain evidence="1">NSJ-40</strain>
    </source>
</reference>